<keyword evidence="1 3" id="KW-0808">Transferase</keyword>
<dbReference type="Gene3D" id="3.40.50.2000">
    <property type="entry name" value="Glycogen Phosphorylase B"/>
    <property type="match status" value="2"/>
</dbReference>
<dbReference type="AlphaFoldDB" id="A0A1H0NWS6"/>
<accession>A0A1H0NWS6</accession>
<dbReference type="OrthoDB" id="8878585at2"/>
<gene>
    <name evidence="3" type="ORF">SAMN05660199_02892</name>
</gene>
<feature type="domain" description="Glycosyl transferase family 1" evidence="2">
    <location>
        <begin position="193"/>
        <end position="351"/>
    </location>
</feature>
<dbReference type="GO" id="GO:0009103">
    <property type="term" value="P:lipopolysaccharide biosynthetic process"/>
    <property type="evidence" value="ECO:0007669"/>
    <property type="project" value="TreeGrafter"/>
</dbReference>
<dbReference type="RefSeq" id="WP_091246471.1">
    <property type="nucleotide sequence ID" value="NZ_FNIR01000009.1"/>
</dbReference>
<dbReference type="EMBL" id="FNIR01000009">
    <property type="protein sequence ID" value="SDO97089.1"/>
    <property type="molecule type" value="Genomic_DNA"/>
</dbReference>
<dbReference type="InterPro" id="IPR001296">
    <property type="entry name" value="Glyco_trans_1"/>
</dbReference>
<dbReference type="CDD" id="cd03801">
    <property type="entry name" value="GT4_PimA-like"/>
    <property type="match status" value="1"/>
</dbReference>
<evidence type="ECO:0000313" key="4">
    <source>
        <dbReference type="Proteomes" id="UP000199088"/>
    </source>
</evidence>
<organism evidence="3 4">
    <name type="scientific">Klenkia soli</name>
    <dbReference type="NCBI Taxonomy" id="1052260"/>
    <lineage>
        <taxon>Bacteria</taxon>
        <taxon>Bacillati</taxon>
        <taxon>Actinomycetota</taxon>
        <taxon>Actinomycetes</taxon>
        <taxon>Geodermatophilales</taxon>
        <taxon>Geodermatophilaceae</taxon>
        <taxon>Klenkia</taxon>
    </lineage>
</organism>
<dbReference type="STRING" id="1052260.SAMN05660199_02892"/>
<dbReference type="PANTHER" id="PTHR46401">
    <property type="entry name" value="GLYCOSYLTRANSFERASE WBBK-RELATED"/>
    <property type="match status" value="1"/>
</dbReference>
<protein>
    <submittedName>
        <fullName evidence="3">Glycosyl transferases group 1</fullName>
    </submittedName>
</protein>
<dbReference type="Proteomes" id="UP000199088">
    <property type="component" value="Unassembled WGS sequence"/>
</dbReference>
<evidence type="ECO:0000256" key="1">
    <source>
        <dbReference type="ARBA" id="ARBA00022679"/>
    </source>
</evidence>
<reference evidence="4" key="1">
    <citation type="submission" date="2016-10" db="EMBL/GenBank/DDBJ databases">
        <authorList>
            <person name="Varghese N."/>
            <person name="Submissions S."/>
        </authorList>
    </citation>
    <scope>NUCLEOTIDE SEQUENCE [LARGE SCALE GENOMIC DNA]</scope>
    <source>
        <strain evidence="4">DSM 45843</strain>
    </source>
</reference>
<dbReference type="Pfam" id="PF00534">
    <property type="entry name" value="Glycos_transf_1"/>
    <property type="match status" value="1"/>
</dbReference>
<dbReference type="GO" id="GO:0016757">
    <property type="term" value="F:glycosyltransferase activity"/>
    <property type="evidence" value="ECO:0007669"/>
    <property type="project" value="InterPro"/>
</dbReference>
<dbReference type="SUPFAM" id="SSF53756">
    <property type="entry name" value="UDP-Glycosyltransferase/glycogen phosphorylase"/>
    <property type="match status" value="1"/>
</dbReference>
<proteinExistence type="predicted"/>
<evidence type="ECO:0000313" key="3">
    <source>
        <dbReference type="EMBL" id="SDO97089.1"/>
    </source>
</evidence>
<sequence>MTTGQQRRLLIIQYAGDYRDAYRQWTEYGTESYYGHAYVLQTLSEIASRDQYSVEIICCISNGRYVEKLPNGITVVGADTDPNRDPDQIVRLAREFAPTHVILHAPVEPLLSQLVSEQFRLACIWADSFGTNRLRRLVKFGRLARVAASPSIEFIANHNVAACLSTRTLGVAATRIVPWDWPHAENVGPHRTRRKGTPFVCLFVGSLDVTKGVADAVAATKILAKTSANVTLRVVGGPVPDYLRHFAEQQLASSKIDFVGKLSNAAVKREMGQADAVVIPSHHRYPEGLPLTVYEALQSRTPIIASDHPMLIHYLRHDRNALIFPAGSSRELATQLRRLIDDEQLWGKLSNSSEQTWRDIQISLKWGQLVRHWLDSDVNQPAWIERLSLSAMYPEQRHSN</sequence>
<evidence type="ECO:0000259" key="2">
    <source>
        <dbReference type="Pfam" id="PF00534"/>
    </source>
</evidence>
<name>A0A1H0NWS6_9ACTN</name>
<dbReference type="PANTHER" id="PTHR46401:SF2">
    <property type="entry name" value="GLYCOSYLTRANSFERASE WBBK-RELATED"/>
    <property type="match status" value="1"/>
</dbReference>
<keyword evidence="4" id="KW-1185">Reference proteome</keyword>